<gene>
    <name evidence="5" type="ORF">ASPCADRAFT_133219</name>
</gene>
<dbReference type="InterPro" id="IPR050362">
    <property type="entry name" value="Cation-dep_OMT"/>
</dbReference>
<evidence type="ECO:0000256" key="3">
    <source>
        <dbReference type="ARBA" id="ARBA00022691"/>
    </source>
</evidence>
<dbReference type="PANTHER" id="PTHR10509">
    <property type="entry name" value="O-METHYLTRANSFERASE-RELATED"/>
    <property type="match status" value="1"/>
</dbReference>
<reference evidence="6" key="1">
    <citation type="journal article" date="2017" name="Genome Biol.">
        <title>Comparative genomics reveals high biological diversity and specific adaptations in the industrially and medically important fungal genus Aspergillus.</title>
        <authorList>
            <person name="de Vries R.P."/>
            <person name="Riley R."/>
            <person name="Wiebenga A."/>
            <person name="Aguilar-Osorio G."/>
            <person name="Amillis S."/>
            <person name="Uchima C.A."/>
            <person name="Anderluh G."/>
            <person name="Asadollahi M."/>
            <person name="Askin M."/>
            <person name="Barry K."/>
            <person name="Battaglia E."/>
            <person name="Bayram O."/>
            <person name="Benocci T."/>
            <person name="Braus-Stromeyer S.A."/>
            <person name="Caldana C."/>
            <person name="Canovas D."/>
            <person name="Cerqueira G.C."/>
            <person name="Chen F."/>
            <person name="Chen W."/>
            <person name="Choi C."/>
            <person name="Clum A."/>
            <person name="Dos Santos R.A."/>
            <person name="Damasio A.R."/>
            <person name="Diallinas G."/>
            <person name="Emri T."/>
            <person name="Fekete E."/>
            <person name="Flipphi M."/>
            <person name="Freyberg S."/>
            <person name="Gallo A."/>
            <person name="Gournas C."/>
            <person name="Habgood R."/>
            <person name="Hainaut M."/>
            <person name="Harispe M.L."/>
            <person name="Henrissat B."/>
            <person name="Hilden K.S."/>
            <person name="Hope R."/>
            <person name="Hossain A."/>
            <person name="Karabika E."/>
            <person name="Karaffa L."/>
            <person name="Karanyi Z."/>
            <person name="Krasevec N."/>
            <person name="Kuo A."/>
            <person name="Kusch H."/>
            <person name="LaButti K."/>
            <person name="Lagendijk E.L."/>
            <person name="Lapidus A."/>
            <person name="Levasseur A."/>
            <person name="Lindquist E."/>
            <person name="Lipzen A."/>
            <person name="Logrieco A.F."/>
            <person name="MacCabe A."/>
            <person name="Maekelae M.R."/>
            <person name="Malavazi I."/>
            <person name="Melin P."/>
            <person name="Meyer V."/>
            <person name="Mielnichuk N."/>
            <person name="Miskei M."/>
            <person name="Molnar A.P."/>
            <person name="Mule G."/>
            <person name="Ngan C.Y."/>
            <person name="Orejas M."/>
            <person name="Orosz E."/>
            <person name="Ouedraogo J.P."/>
            <person name="Overkamp K.M."/>
            <person name="Park H.-S."/>
            <person name="Perrone G."/>
            <person name="Piumi F."/>
            <person name="Punt P.J."/>
            <person name="Ram A.F."/>
            <person name="Ramon A."/>
            <person name="Rauscher S."/>
            <person name="Record E."/>
            <person name="Riano-Pachon D.M."/>
            <person name="Robert V."/>
            <person name="Roehrig J."/>
            <person name="Ruller R."/>
            <person name="Salamov A."/>
            <person name="Salih N.S."/>
            <person name="Samson R.A."/>
            <person name="Sandor E."/>
            <person name="Sanguinetti M."/>
            <person name="Schuetze T."/>
            <person name="Sepcic K."/>
            <person name="Shelest E."/>
            <person name="Sherlock G."/>
            <person name="Sophianopoulou V."/>
            <person name="Squina F.M."/>
            <person name="Sun H."/>
            <person name="Susca A."/>
            <person name="Todd R.B."/>
            <person name="Tsang A."/>
            <person name="Unkles S.E."/>
            <person name="van de Wiele N."/>
            <person name="van Rossen-Uffink D."/>
            <person name="Oliveira J.V."/>
            <person name="Vesth T.C."/>
            <person name="Visser J."/>
            <person name="Yu J.-H."/>
            <person name="Zhou M."/>
            <person name="Andersen M.R."/>
            <person name="Archer D.B."/>
            <person name="Baker S.E."/>
            <person name="Benoit I."/>
            <person name="Brakhage A.A."/>
            <person name="Braus G.H."/>
            <person name="Fischer R."/>
            <person name="Frisvad J.C."/>
            <person name="Goldman G.H."/>
            <person name="Houbraken J."/>
            <person name="Oakley B."/>
            <person name="Pocsi I."/>
            <person name="Scazzocchio C."/>
            <person name="Seiboth B."/>
            <person name="vanKuyk P.A."/>
            <person name="Wortman J."/>
            <person name="Dyer P.S."/>
            <person name="Grigoriev I.V."/>
        </authorList>
    </citation>
    <scope>NUCLEOTIDE SEQUENCE [LARGE SCALE GENOMIC DNA]</scope>
    <source>
        <strain evidence="6">ITEM 5010</strain>
    </source>
</reference>
<evidence type="ECO:0000256" key="2">
    <source>
        <dbReference type="ARBA" id="ARBA00022679"/>
    </source>
</evidence>
<accession>A0A1R3REB7</accession>
<evidence type="ECO:0008006" key="7">
    <source>
        <dbReference type="Google" id="ProtNLM"/>
    </source>
</evidence>
<dbReference type="Pfam" id="PF01596">
    <property type="entry name" value="Methyltransf_3"/>
    <property type="match status" value="1"/>
</dbReference>
<dbReference type="GO" id="GO:0032259">
    <property type="term" value="P:methylation"/>
    <property type="evidence" value="ECO:0007669"/>
    <property type="project" value="UniProtKB-KW"/>
</dbReference>
<dbReference type="OrthoDB" id="10251242at2759"/>
<evidence type="ECO:0000256" key="1">
    <source>
        <dbReference type="ARBA" id="ARBA00022603"/>
    </source>
</evidence>
<dbReference type="STRING" id="602072.A0A1R3REB7"/>
<dbReference type="OMA" id="VCFEGVF"/>
<dbReference type="InterPro" id="IPR029063">
    <property type="entry name" value="SAM-dependent_MTases_sf"/>
</dbReference>
<dbReference type="PROSITE" id="PS51682">
    <property type="entry name" value="SAM_OMT_I"/>
    <property type="match status" value="1"/>
</dbReference>
<keyword evidence="3" id="KW-0949">S-adenosyl-L-methionine</keyword>
<dbReference type="GO" id="GO:0008171">
    <property type="term" value="F:O-methyltransferase activity"/>
    <property type="evidence" value="ECO:0007669"/>
    <property type="project" value="InterPro"/>
</dbReference>
<evidence type="ECO:0000313" key="5">
    <source>
        <dbReference type="EMBL" id="OOF92825.1"/>
    </source>
</evidence>
<dbReference type="VEuPathDB" id="FungiDB:ASPCADRAFT_133219"/>
<dbReference type="EMBL" id="KV907506">
    <property type="protein sequence ID" value="OOF92825.1"/>
    <property type="molecule type" value="Genomic_DNA"/>
</dbReference>
<name>A0A1R3REB7_ASPC5</name>
<dbReference type="AlphaFoldDB" id="A0A1R3REB7"/>
<protein>
    <recommendedName>
        <fullName evidence="7">O-methyltransferase domain-containing protein</fullName>
    </recommendedName>
</protein>
<dbReference type="GO" id="GO:0008757">
    <property type="term" value="F:S-adenosylmethionine-dependent methyltransferase activity"/>
    <property type="evidence" value="ECO:0007669"/>
    <property type="project" value="TreeGrafter"/>
</dbReference>
<evidence type="ECO:0000256" key="4">
    <source>
        <dbReference type="ARBA" id="ARBA00023453"/>
    </source>
</evidence>
<dbReference type="Proteomes" id="UP000188318">
    <property type="component" value="Unassembled WGS sequence"/>
</dbReference>
<organism evidence="5 6">
    <name type="scientific">Aspergillus carbonarius (strain ITEM 5010)</name>
    <dbReference type="NCBI Taxonomy" id="602072"/>
    <lineage>
        <taxon>Eukaryota</taxon>
        <taxon>Fungi</taxon>
        <taxon>Dikarya</taxon>
        <taxon>Ascomycota</taxon>
        <taxon>Pezizomycotina</taxon>
        <taxon>Eurotiomycetes</taxon>
        <taxon>Eurotiomycetidae</taxon>
        <taxon>Eurotiales</taxon>
        <taxon>Aspergillaceae</taxon>
        <taxon>Aspergillus</taxon>
        <taxon>Aspergillus subgen. Circumdati</taxon>
    </lineage>
</organism>
<evidence type="ECO:0000313" key="6">
    <source>
        <dbReference type="Proteomes" id="UP000188318"/>
    </source>
</evidence>
<dbReference type="SUPFAM" id="SSF53335">
    <property type="entry name" value="S-adenosyl-L-methionine-dependent methyltransferases"/>
    <property type="match status" value="1"/>
</dbReference>
<keyword evidence="1" id="KW-0489">Methyltransferase</keyword>
<comment type="similarity">
    <text evidence="4">Belongs to the class I-like SAM-binding methyltransferase superfamily. Cation-dependent O-methyltransferase family.</text>
</comment>
<dbReference type="InterPro" id="IPR002935">
    <property type="entry name" value="SAM_O-MeTrfase"/>
</dbReference>
<dbReference type="PANTHER" id="PTHR10509:SF14">
    <property type="entry name" value="CAFFEOYL-COA O-METHYLTRANSFERASE 3-RELATED"/>
    <property type="match status" value="1"/>
</dbReference>
<dbReference type="Gene3D" id="3.40.50.150">
    <property type="entry name" value="Vaccinia Virus protein VP39"/>
    <property type="match status" value="1"/>
</dbReference>
<keyword evidence="2" id="KW-0808">Transferase</keyword>
<proteinExistence type="inferred from homology"/>
<keyword evidence="6" id="KW-1185">Reference proteome</keyword>
<sequence>MLSSILPFTPDLADRASQYCEDHSDVPPDSLLEHWVYTTQKFGDADKMSSKLQGQWMIWLAEDRKPKRVLEIGTYSGFSALAWYLGTRKTNAEIVTLEINSEMIKAAKAAFEQFKATDRIRLVEGPAGESIETLTGEFDLIFVDANKDGYESYVKQILDKKLLSAGGVILADNVFARGLTLGQEFAPHLSNAVRPYWTANGVALDQFTKFLFEDERVSTVLLPLFDGVSLIKWKE</sequence>
<dbReference type="CDD" id="cd02440">
    <property type="entry name" value="AdoMet_MTases"/>
    <property type="match status" value="1"/>
</dbReference>